<evidence type="ECO:0000313" key="1">
    <source>
        <dbReference type="EMBL" id="NKY37226.1"/>
    </source>
</evidence>
<proteinExistence type="predicted"/>
<gene>
    <name evidence="1" type="ORF">HGA13_29755</name>
</gene>
<organism evidence="1 2">
    <name type="scientific">Nocardia speluncae</name>
    <dbReference type="NCBI Taxonomy" id="419477"/>
    <lineage>
        <taxon>Bacteria</taxon>
        <taxon>Bacillati</taxon>
        <taxon>Actinomycetota</taxon>
        <taxon>Actinomycetes</taxon>
        <taxon>Mycobacteriales</taxon>
        <taxon>Nocardiaceae</taxon>
        <taxon>Nocardia</taxon>
    </lineage>
</organism>
<dbReference type="Proteomes" id="UP000565715">
    <property type="component" value="Unassembled WGS sequence"/>
</dbReference>
<comment type="caution">
    <text evidence="1">The sequence shown here is derived from an EMBL/GenBank/DDBJ whole genome shotgun (WGS) entry which is preliminary data.</text>
</comment>
<sequence>MGDKTDAEARLAVVEEWLASLRQSLVIGDLTWEAVASDLRLLAVNYIVRRQLEALEAAVVLAKSGFGHLAVGFVRPALDELLWIDWVKGLSKAAAHELLLDMGKYDAVRSLVAQRGFVGDEVMQQLWYPVAFLDTAANQESELKGELKKRGEALGWGKRVSPLADWVAEQTGRGPLYRYLHSATSRSLHFSMGEAMRNGWGEPGGILTTIKPEFRSNRADFALYQLPRLFQDTLVTCDSLHEGAGIEFEVEDEGIANRILTASESLAACGAIPLVHAHEWNLGPDGLIGSRVETDAPLHGD</sequence>
<name>A0A846XR65_9NOCA</name>
<dbReference type="EMBL" id="JAAXOO010000008">
    <property type="protein sequence ID" value="NKY37226.1"/>
    <property type="molecule type" value="Genomic_DNA"/>
</dbReference>
<reference evidence="1 2" key="1">
    <citation type="submission" date="2020-04" db="EMBL/GenBank/DDBJ databases">
        <title>MicrobeNet Type strains.</title>
        <authorList>
            <person name="Nicholson A.C."/>
        </authorList>
    </citation>
    <scope>NUCLEOTIDE SEQUENCE [LARGE SCALE GENOMIC DNA]</scope>
    <source>
        <strain evidence="1 2">DSM 45078</strain>
    </source>
</reference>
<keyword evidence="2" id="KW-1185">Reference proteome</keyword>
<dbReference type="RefSeq" id="WP_157112736.1">
    <property type="nucleotide sequence ID" value="NZ_JAAXOO010000008.1"/>
</dbReference>
<protein>
    <submittedName>
        <fullName evidence="1">Uncharacterized protein</fullName>
    </submittedName>
</protein>
<evidence type="ECO:0000313" key="2">
    <source>
        <dbReference type="Proteomes" id="UP000565715"/>
    </source>
</evidence>
<accession>A0A846XR65</accession>
<dbReference type="AlphaFoldDB" id="A0A846XR65"/>